<evidence type="ECO:0000256" key="11">
    <source>
        <dbReference type="SAM" id="MobiDB-lite"/>
    </source>
</evidence>
<name>A0A286UXH5_9AGAM</name>
<evidence type="ECO:0000313" key="15">
    <source>
        <dbReference type="EMBL" id="PAV24258.1"/>
    </source>
</evidence>
<dbReference type="EMBL" id="NBII01000001">
    <property type="protein sequence ID" value="PAV24258.1"/>
    <property type="molecule type" value="Genomic_DNA"/>
</dbReference>
<dbReference type="STRING" id="2282107.A0A286UXH5"/>
<keyword evidence="8" id="KW-0470">Melanin biosynthesis</keyword>
<comment type="caution">
    <text evidence="15">The sequence shown here is derived from an EMBL/GenBank/DDBJ whole genome shotgun (WGS) entry which is preliminary data.</text>
</comment>
<dbReference type="AlphaFoldDB" id="A0A286UXH5"/>
<evidence type="ECO:0000256" key="8">
    <source>
        <dbReference type="ARBA" id="ARBA00023101"/>
    </source>
</evidence>
<evidence type="ECO:0000256" key="10">
    <source>
        <dbReference type="ARBA" id="ARBA00048881"/>
    </source>
</evidence>
<dbReference type="PANTHER" id="PTHR11474:SF76">
    <property type="entry name" value="SHKT DOMAIN-CONTAINING PROTEIN"/>
    <property type="match status" value="1"/>
</dbReference>
<dbReference type="InterPro" id="IPR050316">
    <property type="entry name" value="Tyrosinase/Hemocyanin"/>
</dbReference>
<protein>
    <recommendedName>
        <fullName evidence="3">tyrosinase</fullName>
        <ecNumber evidence="3">1.14.18.1</ecNumber>
    </recommendedName>
</protein>
<keyword evidence="7" id="KW-0503">Monooxygenase</keyword>
<evidence type="ECO:0000256" key="5">
    <source>
        <dbReference type="ARBA" id="ARBA00023002"/>
    </source>
</evidence>
<evidence type="ECO:0000256" key="3">
    <source>
        <dbReference type="ARBA" id="ARBA00011906"/>
    </source>
</evidence>
<feature type="domain" description="Tyrosinase copper-binding" evidence="13">
    <location>
        <begin position="124"/>
        <end position="141"/>
    </location>
</feature>
<dbReference type="InParanoid" id="A0A286UXH5"/>
<feature type="region of interest" description="Disordered" evidence="11">
    <location>
        <begin position="443"/>
        <end position="465"/>
    </location>
</feature>
<comment type="catalytic activity">
    <reaction evidence="10">
        <text>L-tyrosine + O2 = L-dopaquinone + H2O</text>
        <dbReference type="Rhea" id="RHEA:18117"/>
        <dbReference type="ChEBI" id="CHEBI:15377"/>
        <dbReference type="ChEBI" id="CHEBI:15379"/>
        <dbReference type="ChEBI" id="CHEBI:57924"/>
        <dbReference type="ChEBI" id="CHEBI:58315"/>
        <dbReference type="EC" id="1.14.18.1"/>
    </reaction>
</comment>
<keyword evidence="12" id="KW-0732">Signal</keyword>
<dbReference type="OrthoDB" id="6132182at2759"/>
<evidence type="ECO:0000256" key="1">
    <source>
        <dbReference type="ARBA" id="ARBA00001973"/>
    </source>
</evidence>
<dbReference type="PROSITE" id="PS00497">
    <property type="entry name" value="TYROSINASE_1"/>
    <property type="match status" value="1"/>
</dbReference>
<dbReference type="Pfam" id="PF00264">
    <property type="entry name" value="Tyrosinase"/>
    <property type="match status" value="1"/>
</dbReference>
<evidence type="ECO:0000256" key="7">
    <source>
        <dbReference type="ARBA" id="ARBA00023033"/>
    </source>
</evidence>
<dbReference type="PROSITE" id="PS00498">
    <property type="entry name" value="TYROSINASE_2"/>
    <property type="match status" value="1"/>
</dbReference>
<keyword evidence="4" id="KW-0479">Metal-binding</keyword>
<feature type="domain" description="Tyrosinase copper-binding" evidence="14">
    <location>
        <begin position="317"/>
        <end position="328"/>
    </location>
</feature>
<dbReference type="GO" id="GO:0046872">
    <property type="term" value="F:metal ion binding"/>
    <property type="evidence" value="ECO:0007669"/>
    <property type="project" value="UniProtKB-KW"/>
</dbReference>
<dbReference type="Proteomes" id="UP000217199">
    <property type="component" value="Unassembled WGS sequence"/>
</dbReference>
<proteinExistence type="inferred from homology"/>
<dbReference type="Gene3D" id="2.60.310.20">
    <property type="match status" value="1"/>
</dbReference>
<dbReference type="PANTHER" id="PTHR11474">
    <property type="entry name" value="TYROSINASE FAMILY MEMBER"/>
    <property type="match status" value="1"/>
</dbReference>
<organism evidence="15 16">
    <name type="scientific">Pyrrhoderma noxium</name>
    <dbReference type="NCBI Taxonomy" id="2282107"/>
    <lineage>
        <taxon>Eukaryota</taxon>
        <taxon>Fungi</taxon>
        <taxon>Dikarya</taxon>
        <taxon>Basidiomycota</taxon>
        <taxon>Agaricomycotina</taxon>
        <taxon>Agaricomycetes</taxon>
        <taxon>Hymenochaetales</taxon>
        <taxon>Hymenochaetaceae</taxon>
        <taxon>Pyrrhoderma</taxon>
    </lineage>
</organism>
<evidence type="ECO:0000259" key="14">
    <source>
        <dbReference type="PROSITE" id="PS00498"/>
    </source>
</evidence>
<dbReference type="InterPro" id="IPR041640">
    <property type="entry name" value="Tyrosinase_C"/>
</dbReference>
<dbReference type="GO" id="GO:0004503">
    <property type="term" value="F:tyrosinase activity"/>
    <property type="evidence" value="ECO:0007669"/>
    <property type="project" value="UniProtKB-EC"/>
</dbReference>
<comment type="similarity">
    <text evidence="2">Belongs to the tyrosinase family.</text>
</comment>
<evidence type="ECO:0000256" key="2">
    <source>
        <dbReference type="ARBA" id="ARBA00009928"/>
    </source>
</evidence>
<dbReference type="GO" id="GO:0042438">
    <property type="term" value="P:melanin biosynthetic process"/>
    <property type="evidence" value="ECO:0007669"/>
    <property type="project" value="UniProtKB-KW"/>
</dbReference>
<keyword evidence="16" id="KW-1185">Reference proteome</keyword>
<evidence type="ECO:0000313" key="16">
    <source>
        <dbReference type="Proteomes" id="UP000217199"/>
    </source>
</evidence>
<comment type="cofactor">
    <cofactor evidence="1">
        <name>Cu(2+)</name>
        <dbReference type="ChEBI" id="CHEBI:29036"/>
    </cofactor>
</comment>
<feature type="chain" id="PRO_5013776670" description="tyrosinase" evidence="12">
    <location>
        <begin position="25"/>
        <end position="635"/>
    </location>
</feature>
<evidence type="ECO:0000256" key="6">
    <source>
        <dbReference type="ARBA" id="ARBA00023008"/>
    </source>
</evidence>
<gene>
    <name evidence="15" type="ORF">PNOK_0132600</name>
</gene>
<comment type="catalytic activity">
    <reaction evidence="9">
        <text>2 L-dopa + O2 = 2 L-dopaquinone + 2 H2O</text>
        <dbReference type="Rhea" id="RHEA:34287"/>
        <dbReference type="ChEBI" id="CHEBI:15377"/>
        <dbReference type="ChEBI" id="CHEBI:15379"/>
        <dbReference type="ChEBI" id="CHEBI:57504"/>
        <dbReference type="ChEBI" id="CHEBI:57924"/>
        <dbReference type="EC" id="1.14.18.1"/>
    </reaction>
</comment>
<evidence type="ECO:0000259" key="13">
    <source>
        <dbReference type="PROSITE" id="PS00497"/>
    </source>
</evidence>
<evidence type="ECO:0000256" key="9">
    <source>
        <dbReference type="ARBA" id="ARBA00048233"/>
    </source>
</evidence>
<feature type="signal peptide" evidence="12">
    <location>
        <begin position="1"/>
        <end position="24"/>
    </location>
</feature>
<keyword evidence="6" id="KW-0186">Copper</keyword>
<sequence>MEGKIPSLMAWILRFALILVPKLGTPVKPLSRLPTRSIMSRKHYHVVGVPTFAPSAPPRLEFSNFVKDEDVRNLYLLALASIQNDKEDKLTSFFQIGGIHGKPPIPWDDVQGISAPKFTGYCTHGSVIFPTWHRPYVALYEQVIWNKASSIASSYTDQSLKNKYETALKRLRQPYWDWAANATPHPLISTEETVTVIDAPEGNKKEIKNPLFSYHFQTIHESFTGRFAKWHQTLRWPTDHSANAQSRPELFIRAMEMRQAQLCDSTFNLLANRKDWMTFSNTSNSGPGISIESIHNLVHNLIGEDGNMGSVEMAGFDPIFYLHHTNVDRLLSLWQALYPNIWVTPGSSEGGSFTIEPGQTVNNYSALTPFHSDDINFVNSETCRNVNDFGYTYPEINLPYASPEELKDHVTKAVLKLYGPGPMFDFSAAATAQILAGGKTPIEGELLSSGNNPSNPGHAEPNRGSSTYPSRYHDWYAEVTVNQYQFKSSGYVHIFLSETVPSDNWLFSPDCVGDIAIFRNTSGECANCDRREAAGEEIIGQVPLTRALLKKGLDINDVDNLVEYFKTHLHWSCELVDGSELLLEEVTSLQVKLCSALCERSVQRDGSEGFPIRQEPVTYHSVTHGRLGGYYDRES</sequence>
<evidence type="ECO:0000256" key="12">
    <source>
        <dbReference type="SAM" id="SignalP"/>
    </source>
</evidence>
<dbReference type="InterPro" id="IPR008922">
    <property type="entry name" value="Di-copper_centre_dom_sf"/>
</dbReference>
<accession>A0A286UXH5</accession>
<keyword evidence="5" id="KW-0560">Oxidoreductase</keyword>
<dbReference type="SUPFAM" id="SSF48056">
    <property type="entry name" value="Di-copper centre-containing domain"/>
    <property type="match status" value="1"/>
</dbReference>
<dbReference type="InterPro" id="IPR002227">
    <property type="entry name" value="Tyrosinase_Cu-bd"/>
</dbReference>
<dbReference type="Gene3D" id="1.10.1280.10">
    <property type="entry name" value="Di-copper center containing domain from catechol oxidase"/>
    <property type="match status" value="1"/>
</dbReference>
<dbReference type="EC" id="1.14.18.1" evidence="3"/>
<dbReference type="Pfam" id="PF18132">
    <property type="entry name" value="Tyrosinase_C"/>
    <property type="match status" value="1"/>
</dbReference>
<evidence type="ECO:0000256" key="4">
    <source>
        <dbReference type="ARBA" id="ARBA00022723"/>
    </source>
</evidence>
<reference evidence="15 16" key="1">
    <citation type="journal article" date="2017" name="Mol. Ecol.">
        <title>Comparative and population genomic landscape of Phellinus noxius: A hypervariable fungus causing root rot in trees.</title>
        <authorList>
            <person name="Chung C.L."/>
            <person name="Lee T.J."/>
            <person name="Akiba M."/>
            <person name="Lee H.H."/>
            <person name="Kuo T.H."/>
            <person name="Liu D."/>
            <person name="Ke H.M."/>
            <person name="Yokoi T."/>
            <person name="Roa M.B."/>
            <person name="Lu M.J."/>
            <person name="Chang Y.Y."/>
            <person name="Ann P.J."/>
            <person name="Tsai J.N."/>
            <person name="Chen C.Y."/>
            <person name="Tzean S.S."/>
            <person name="Ota Y."/>
            <person name="Hattori T."/>
            <person name="Sahashi N."/>
            <person name="Liou R.F."/>
            <person name="Kikuchi T."/>
            <person name="Tsai I.J."/>
        </authorList>
    </citation>
    <scope>NUCLEOTIDE SEQUENCE [LARGE SCALE GENOMIC DNA]</scope>
    <source>
        <strain evidence="15 16">FFPRI411160</strain>
    </source>
</reference>
<dbReference type="PRINTS" id="PR00092">
    <property type="entry name" value="TYROSINASE"/>
</dbReference>